<dbReference type="AlphaFoldDB" id="A0A7R9IVL8"/>
<dbReference type="InterPro" id="IPR027417">
    <property type="entry name" value="P-loop_NTPase"/>
</dbReference>
<dbReference type="InterPro" id="IPR041569">
    <property type="entry name" value="AAA_lid_3"/>
</dbReference>
<organism evidence="7">
    <name type="scientific">Timema californicum</name>
    <name type="common">California timema</name>
    <name type="synonym">Walking stick</name>
    <dbReference type="NCBI Taxonomy" id="61474"/>
    <lineage>
        <taxon>Eukaryota</taxon>
        <taxon>Metazoa</taxon>
        <taxon>Ecdysozoa</taxon>
        <taxon>Arthropoda</taxon>
        <taxon>Hexapoda</taxon>
        <taxon>Insecta</taxon>
        <taxon>Pterygota</taxon>
        <taxon>Neoptera</taxon>
        <taxon>Polyneoptera</taxon>
        <taxon>Phasmatodea</taxon>
        <taxon>Timematodea</taxon>
        <taxon>Timematoidea</taxon>
        <taxon>Timematidae</taxon>
        <taxon>Timema</taxon>
    </lineage>
</organism>
<name>A0A7R9IVL8_TIMCA</name>
<dbReference type="GO" id="GO:0015630">
    <property type="term" value="C:microtubule cytoskeleton"/>
    <property type="evidence" value="ECO:0007669"/>
    <property type="project" value="TreeGrafter"/>
</dbReference>
<sequence>MSRVTLVFLTSVHQPLVMDKSTSRSPERQDHPETDLEVEYEVTLPMWNLRCEQSRVPPTALASQAGLSSSDAKLGSQHLTHVRANSELSRVPLTALMSLAKLSLSDAKSSSSPASPHSGFHQVARMMDSLILDSFSPFTFTKITTTHRPVKTSTLRRSTATQHPQRQHSHRPSPVKPQHPSTHQEGYPSSSSTDASRNQKSSNNSPPASDKWVASLRRRDPEIQPALPAINPRGRSCNPQLIPTRKSRSVDRLPRAVKDRPVPGKTLPPPPQDSGPRSTAKKLEQGSEQEVAGDEEKEEPRVFNPAGFEAHLVETLEKDILQRNPDVQWVKVAGLHEAKAILQEAVVLPILMPDFFKGIRRPWKGVLMVGPPGTGKTLLAKAVATECGTTFFNVSSSTLTSKYRGESEKLVRLLFEMETTPLPPGPPTEIRTLISPSSAVELNTTSANEDKVITVIAATNHPGDIDEAFRRRFEKRVLIPLPNDDTRSALLKLCLEGVTVDSKLDTNVIADKLDGYTGSDITNVCRDAAMMSMRRKISGRSPSEIKKIKKEDVDLPVTMKDFEDALARCKKSVSLNDVSRYEAWMDEFGSC</sequence>
<feature type="domain" description="AAA+ ATPase" evidence="6">
    <location>
        <begin position="362"/>
        <end position="483"/>
    </location>
</feature>
<feature type="compositionally biased region" description="Polar residues" evidence="5">
    <location>
        <begin position="179"/>
        <end position="207"/>
    </location>
</feature>
<evidence type="ECO:0000256" key="2">
    <source>
        <dbReference type="ARBA" id="ARBA00022741"/>
    </source>
</evidence>
<dbReference type="FunFam" id="1.10.8.60:FF:000025">
    <property type="entry name" value="Katanin p60 ATPase-containing subunit A1"/>
    <property type="match status" value="1"/>
</dbReference>
<keyword evidence="2 4" id="KW-0547">Nucleotide-binding</keyword>
<dbReference type="Gene3D" id="1.10.8.60">
    <property type="match status" value="1"/>
</dbReference>
<dbReference type="InterPro" id="IPR003593">
    <property type="entry name" value="AAA+_ATPase"/>
</dbReference>
<evidence type="ECO:0000256" key="5">
    <source>
        <dbReference type="SAM" id="MobiDB-lite"/>
    </source>
</evidence>
<feature type="region of interest" description="Disordered" evidence="5">
    <location>
        <begin position="148"/>
        <end position="212"/>
    </location>
</feature>
<accession>A0A7R9IVL8</accession>
<dbReference type="Pfam" id="PF09336">
    <property type="entry name" value="Vps4_C"/>
    <property type="match status" value="1"/>
</dbReference>
<dbReference type="PROSITE" id="PS00674">
    <property type="entry name" value="AAA"/>
    <property type="match status" value="1"/>
</dbReference>
<evidence type="ECO:0000313" key="7">
    <source>
        <dbReference type="EMBL" id="CAD7567647.1"/>
    </source>
</evidence>
<dbReference type="InterPro" id="IPR003960">
    <property type="entry name" value="ATPase_AAA_CS"/>
</dbReference>
<dbReference type="InterPro" id="IPR003959">
    <property type="entry name" value="ATPase_AAA_core"/>
</dbReference>
<evidence type="ECO:0000256" key="4">
    <source>
        <dbReference type="RuleBase" id="RU003651"/>
    </source>
</evidence>
<proteinExistence type="inferred from homology"/>
<dbReference type="EMBL" id="OE179134">
    <property type="protein sequence ID" value="CAD7567647.1"/>
    <property type="molecule type" value="Genomic_DNA"/>
</dbReference>
<dbReference type="GO" id="GO:0051013">
    <property type="term" value="P:microtubule severing"/>
    <property type="evidence" value="ECO:0007669"/>
    <property type="project" value="TreeGrafter"/>
</dbReference>
<dbReference type="Gene3D" id="3.40.50.300">
    <property type="entry name" value="P-loop containing nucleotide triphosphate hydrolases"/>
    <property type="match status" value="2"/>
</dbReference>
<dbReference type="PANTHER" id="PTHR23074">
    <property type="entry name" value="AAA DOMAIN-CONTAINING"/>
    <property type="match status" value="1"/>
</dbReference>
<reference evidence="7" key="1">
    <citation type="submission" date="2020-11" db="EMBL/GenBank/DDBJ databases">
        <authorList>
            <person name="Tran Van P."/>
        </authorList>
    </citation>
    <scope>NUCLEOTIDE SEQUENCE</scope>
</reference>
<feature type="compositionally biased region" description="Polar residues" evidence="5">
    <location>
        <begin position="148"/>
        <end position="164"/>
    </location>
</feature>
<dbReference type="Pfam" id="PF00004">
    <property type="entry name" value="AAA"/>
    <property type="match status" value="1"/>
</dbReference>
<evidence type="ECO:0000259" key="6">
    <source>
        <dbReference type="SMART" id="SM00382"/>
    </source>
</evidence>
<comment type="similarity">
    <text evidence="1 4">Belongs to the AAA ATPase family.</text>
</comment>
<evidence type="ECO:0000256" key="3">
    <source>
        <dbReference type="ARBA" id="ARBA00022840"/>
    </source>
</evidence>
<keyword evidence="3 4" id="KW-0067">ATP-binding</keyword>
<evidence type="ECO:0000256" key="1">
    <source>
        <dbReference type="ARBA" id="ARBA00006914"/>
    </source>
</evidence>
<dbReference type="GO" id="GO:0005524">
    <property type="term" value="F:ATP binding"/>
    <property type="evidence" value="ECO:0007669"/>
    <property type="project" value="UniProtKB-KW"/>
</dbReference>
<feature type="region of interest" description="Disordered" evidence="5">
    <location>
        <begin position="224"/>
        <end position="301"/>
    </location>
</feature>
<dbReference type="SMART" id="SM00382">
    <property type="entry name" value="AAA"/>
    <property type="match status" value="1"/>
</dbReference>
<feature type="compositionally biased region" description="Basic and acidic residues" evidence="5">
    <location>
        <begin position="248"/>
        <end position="262"/>
    </location>
</feature>
<dbReference type="SUPFAM" id="SSF52540">
    <property type="entry name" value="P-loop containing nucleoside triphosphate hydrolases"/>
    <property type="match status" value="1"/>
</dbReference>
<dbReference type="InterPro" id="IPR015415">
    <property type="entry name" value="Spast_Vps4_C"/>
</dbReference>
<dbReference type="PANTHER" id="PTHR23074:SF152">
    <property type="entry name" value="KATANIN P60 ATPASE-CONTAINING SUBUNIT A1"/>
    <property type="match status" value="1"/>
</dbReference>
<dbReference type="Pfam" id="PF17862">
    <property type="entry name" value="AAA_lid_3"/>
    <property type="match status" value="1"/>
</dbReference>
<gene>
    <name evidence="7" type="ORF">TCMB3V08_LOCUS429</name>
</gene>
<protein>
    <submittedName>
        <fullName evidence="7">(California timema) hypothetical protein</fullName>
    </submittedName>
</protein>
<dbReference type="GO" id="GO:0016887">
    <property type="term" value="F:ATP hydrolysis activity"/>
    <property type="evidence" value="ECO:0007669"/>
    <property type="project" value="InterPro"/>
</dbReference>
<dbReference type="InterPro" id="IPR050304">
    <property type="entry name" value="MT-severing_AAA_ATPase"/>
</dbReference>